<dbReference type="Gene3D" id="3.40.50.720">
    <property type="entry name" value="NAD(P)-binding Rossmann-like Domain"/>
    <property type="match status" value="1"/>
</dbReference>
<dbReference type="GO" id="GO:0006740">
    <property type="term" value="P:NADPH regeneration"/>
    <property type="evidence" value="ECO:0007669"/>
    <property type="project" value="InterPro"/>
</dbReference>
<dbReference type="InterPro" id="IPR036291">
    <property type="entry name" value="NAD(P)-bd_dom_sf"/>
</dbReference>
<dbReference type="InterPro" id="IPR051267">
    <property type="entry name" value="STEAP_metalloreductase"/>
</dbReference>
<gene>
    <name evidence="3" type="primary">npdG</name>
    <name evidence="3" type="ORF">ENM31_05175</name>
</gene>
<dbReference type="GO" id="GO:0050661">
    <property type="term" value="F:NADP binding"/>
    <property type="evidence" value="ECO:0007669"/>
    <property type="project" value="InterPro"/>
</dbReference>
<dbReference type="InterPro" id="IPR028939">
    <property type="entry name" value="P5C_Rdtase_cat_N"/>
</dbReference>
<dbReference type="GO" id="GO:0008823">
    <property type="term" value="F:cupric reductase (NADH) activity"/>
    <property type="evidence" value="ECO:0007669"/>
    <property type="project" value="TreeGrafter"/>
</dbReference>
<dbReference type="GO" id="GO:0052851">
    <property type="term" value="F:ferric-chelate reductase (NADPH) activity"/>
    <property type="evidence" value="ECO:0007669"/>
    <property type="project" value="TreeGrafter"/>
</dbReference>
<dbReference type="AlphaFoldDB" id="A0A7J3VUN1"/>
<dbReference type="InterPro" id="IPR010185">
    <property type="entry name" value="NpdG"/>
</dbReference>
<evidence type="ECO:0000256" key="1">
    <source>
        <dbReference type="ARBA" id="ARBA00023002"/>
    </source>
</evidence>
<evidence type="ECO:0000313" key="3">
    <source>
        <dbReference type="EMBL" id="HHM44668.1"/>
    </source>
</evidence>
<accession>A0A7J3VUN1</accession>
<dbReference type="GO" id="GO:0016651">
    <property type="term" value="F:oxidoreductase activity, acting on NAD(P)H"/>
    <property type="evidence" value="ECO:0007669"/>
    <property type="project" value="InterPro"/>
</dbReference>
<dbReference type="Pfam" id="PF03807">
    <property type="entry name" value="F420_oxidored"/>
    <property type="match status" value="1"/>
</dbReference>
<dbReference type="PANTHER" id="PTHR14239:SF0">
    <property type="entry name" value="F420-DEPENDENT NADP REDUCTASE"/>
    <property type="match status" value="1"/>
</dbReference>
<name>A0A7J3VUN1_CALS0</name>
<feature type="domain" description="Pyrroline-5-carboxylate reductase catalytic N-terminal" evidence="2">
    <location>
        <begin position="2"/>
        <end position="99"/>
    </location>
</feature>
<reference evidence="3" key="1">
    <citation type="journal article" date="2020" name="mSystems">
        <title>Genome- and Community-Level Interaction Insights into Carbon Utilization and Element Cycling Functions of Hydrothermarchaeota in Hydrothermal Sediment.</title>
        <authorList>
            <person name="Zhou Z."/>
            <person name="Liu Y."/>
            <person name="Xu W."/>
            <person name="Pan J."/>
            <person name="Luo Z.H."/>
            <person name="Li M."/>
        </authorList>
    </citation>
    <scope>NUCLEOTIDE SEQUENCE [LARGE SCALE GENOMIC DNA]</scope>
    <source>
        <strain evidence="3">SpSt-1074</strain>
    </source>
</reference>
<proteinExistence type="predicted"/>
<dbReference type="GO" id="GO:0070967">
    <property type="term" value="F:coenzyme F420 binding"/>
    <property type="evidence" value="ECO:0007669"/>
    <property type="project" value="InterPro"/>
</dbReference>
<sequence length="219" mass="23165">MKVAVVGGTGDLGFGLVLRLARAGVEVVIGSRDEGRAWQAARRAVEILGDALVSGASNRHAGKGCKVVFFTIPYEALAPIVEEVAAGLEKDCIAVSCIVPPAGVDGSAAEHMAGHLPKSARVVAALHTVSASIMQDLDRAIDSDTFVFGDGFEEKKTVAGILRLLPGLRPVDGGPLKNSKYGEVFTRFLIGVNKRYGMGYAGLKVTGLRDDDVWRKWGF</sequence>
<dbReference type="GO" id="GO:0005886">
    <property type="term" value="C:plasma membrane"/>
    <property type="evidence" value="ECO:0007669"/>
    <property type="project" value="TreeGrafter"/>
</dbReference>
<dbReference type="SUPFAM" id="SSF51735">
    <property type="entry name" value="NAD(P)-binding Rossmann-fold domains"/>
    <property type="match status" value="1"/>
</dbReference>
<organism evidence="3">
    <name type="scientific">Caldiarchaeum subterraneum</name>
    <dbReference type="NCBI Taxonomy" id="311458"/>
    <lineage>
        <taxon>Archaea</taxon>
        <taxon>Nitrososphaerota</taxon>
        <taxon>Candidatus Caldarchaeales</taxon>
        <taxon>Candidatus Caldarchaeaceae</taxon>
        <taxon>Candidatus Caldarchaeum</taxon>
    </lineage>
</organism>
<dbReference type="NCBIfam" id="TIGR01915">
    <property type="entry name" value="npdG"/>
    <property type="match status" value="1"/>
</dbReference>
<evidence type="ECO:0000259" key="2">
    <source>
        <dbReference type="Pfam" id="PF03807"/>
    </source>
</evidence>
<protein>
    <submittedName>
        <fullName evidence="3">NADPH-dependent F420 reductase</fullName>
    </submittedName>
</protein>
<dbReference type="PANTHER" id="PTHR14239">
    <property type="entry name" value="DUDULIN-RELATED"/>
    <property type="match status" value="1"/>
</dbReference>
<dbReference type="EMBL" id="DRXH01000178">
    <property type="protein sequence ID" value="HHM44668.1"/>
    <property type="molecule type" value="Genomic_DNA"/>
</dbReference>
<dbReference type="GO" id="GO:0015677">
    <property type="term" value="P:copper ion import"/>
    <property type="evidence" value="ECO:0007669"/>
    <property type="project" value="TreeGrafter"/>
</dbReference>
<comment type="caution">
    <text evidence="3">The sequence shown here is derived from an EMBL/GenBank/DDBJ whole genome shotgun (WGS) entry which is preliminary data.</text>
</comment>
<keyword evidence="1" id="KW-0560">Oxidoreductase</keyword>